<reference evidence="3" key="1">
    <citation type="journal article" date="2019" name="Int. J. Syst. Evol. Microbiol.">
        <title>The Global Catalogue of Microorganisms (GCM) 10K type strain sequencing project: providing services to taxonomists for standard genome sequencing and annotation.</title>
        <authorList>
            <consortium name="The Broad Institute Genomics Platform"/>
            <consortium name="The Broad Institute Genome Sequencing Center for Infectious Disease"/>
            <person name="Wu L."/>
            <person name="Ma J."/>
        </authorList>
    </citation>
    <scope>NUCLEOTIDE SEQUENCE [LARGE SCALE GENOMIC DNA]</scope>
    <source>
        <strain evidence="3">NBRC 108730</strain>
    </source>
</reference>
<sequence length="52" mass="5460">MAAVYAGAVTVNSVRQGYGVPVVEPVARWLLAGLAALVVLVLLSVRPGRRRS</sequence>
<accession>A0ABQ6JGK1</accession>
<keyword evidence="1" id="KW-0812">Transmembrane</keyword>
<evidence type="ECO:0000313" key="3">
    <source>
        <dbReference type="Proteomes" id="UP001157017"/>
    </source>
</evidence>
<gene>
    <name evidence="2" type="ORF">GCM10025868_17880</name>
</gene>
<name>A0ABQ6JGK1_9ACTN</name>
<keyword evidence="1" id="KW-1133">Transmembrane helix</keyword>
<dbReference type="Proteomes" id="UP001157017">
    <property type="component" value="Unassembled WGS sequence"/>
</dbReference>
<protein>
    <submittedName>
        <fullName evidence="2">Uncharacterized protein</fullName>
    </submittedName>
</protein>
<organism evidence="2 3">
    <name type="scientific">Angustibacter aerolatus</name>
    <dbReference type="NCBI Taxonomy" id="1162965"/>
    <lineage>
        <taxon>Bacteria</taxon>
        <taxon>Bacillati</taxon>
        <taxon>Actinomycetota</taxon>
        <taxon>Actinomycetes</taxon>
        <taxon>Kineosporiales</taxon>
        <taxon>Kineosporiaceae</taxon>
    </lineage>
</organism>
<comment type="caution">
    <text evidence="2">The sequence shown here is derived from an EMBL/GenBank/DDBJ whole genome shotgun (WGS) entry which is preliminary data.</text>
</comment>
<keyword evidence="1" id="KW-0472">Membrane</keyword>
<evidence type="ECO:0000256" key="1">
    <source>
        <dbReference type="SAM" id="Phobius"/>
    </source>
</evidence>
<keyword evidence="3" id="KW-1185">Reference proteome</keyword>
<feature type="transmembrane region" description="Helical" evidence="1">
    <location>
        <begin position="26"/>
        <end position="45"/>
    </location>
</feature>
<evidence type="ECO:0000313" key="2">
    <source>
        <dbReference type="EMBL" id="GMA86538.1"/>
    </source>
</evidence>
<proteinExistence type="predicted"/>
<dbReference type="EMBL" id="BSUZ01000001">
    <property type="protein sequence ID" value="GMA86538.1"/>
    <property type="molecule type" value="Genomic_DNA"/>
</dbReference>